<feature type="disulfide bond" evidence="11">
    <location>
        <begin position="150"/>
        <end position="157"/>
    </location>
</feature>
<evidence type="ECO:0000256" key="4">
    <source>
        <dbReference type="ARBA" id="ARBA00022487"/>
    </source>
</evidence>
<evidence type="ECO:0000256" key="6">
    <source>
        <dbReference type="ARBA" id="ARBA00022729"/>
    </source>
</evidence>
<keyword evidence="4 12" id="KW-0719">Serine esterase</keyword>
<sequence length="188" mass="19035">SENGVKNKNCCTDITIIYARGTSESGNVGSVSGPPMFKALRQKLGANRVTVQGVDYPATSGVSSYGAACISSGGGTGPVQMASDVRTVLQQCPQTKVVVSGYSQGGMVVHRAFSAQGLSSSQVTGAVLFGDPQIRQSVGDLPAAKVKQFCGTSDTVCGQPSGGVNGGHISYRSIADAAADFVIQVAGL</sequence>
<keyword evidence="5 12" id="KW-0964">Secreted</keyword>
<keyword evidence="8 11" id="KW-1015">Disulfide bond</keyword>
<feature type="active site" description="Nucleophile" evidence="10">
    <location>
        <position position="103"/>
    </location>
</feature>
<gene>
    <name evidence="13" type="ORF">P154DRAFT_384293</name>
</gene>
<dbReference type="InterPro" id="IPR029058">
    <property type="entry name" value="AB_hydrolase_fold"/>
</dbReference>
<dbReference type="Gene3D" id="3.40.50.1820">
    <property type="entry name" value="alpha/beta hydrolase"/>
    <property type="match status" value="1"/>
</dbReference>
<reference evidence="13" key="1">
    <citation type="journal article" date="2020" name="Stud. Mycol.">
        <title>101 Dothideomycetes genomes: a test case for predicting lifestyles and emergence of pathogens.</title>
        <authorList>
            <person name="Haridas S."/>
            <person name="Albert R."/>
            <person name="Binder M."/>
            <person name="Bloem J."/>
            <person name="Labutti K."/>
            <person name="Salamov A."/>
            <person name="Andreopoulos B."/>
            <person name="Baker S."/>
            <person name="Barry K."/>
            <person name="Bills G."/>
            <person name="Bluhm B."/>
            <person name="Cannon C."/>
            <person name="Castanera R."/>
            <person name="Culley D."/>
            <person name="Daum C."/>
            <person name="Ezra D."/>
            <person name="Gonzalez J."/>
            <person name="Henrissat B."/>
            <person name="Kuo A."/>
            <person name="Liang C."/>
            <person name="Lipzen A."/>
            <person name="Lutzoni F."/>
            <person name="Magnuson J."/>
            <person name="Mondo S."/>
            <person name="Nolan M."/>
            <person name="Ohm R."/>
            <person name="Pangilinan J."/>
            <person name="Park H.-J."/>
            <person name="Ramirez L."/>
            <person name="Alfaro M."/>
            <person name="Sun H."/>
            <person name="Tritt A."/>
            <person name="Yoshinaga Y."/>
            <person name="Zwiers L.-H."/>
            <person name="Turgeon B."/>
            <person name="Goodwin S."/>
            <person name="Spatafora J."/>
            <person name="Crous P."/>
            <person name="Grigoriev I."/>
        </authorList>
    </citation>
    <scope>NUCLEOTIDE SEQUENCE</scope>
    <source>
        <strain evidence="13">CBS 123094</strain>
    </source>
</reference>
<keyword evidence="6" id="KW-0732">Signal</keyword>
<evidence type="ECO:0000256" key="11">
    <source>
        <dbReference type="PIRSR" id="PIRSR611150-2"/>
    </source>
</evidence>
<dbReference type="PRINTS" id="PR00129">
    <property type="entry name" value="CUTINASE"/>
</dbReference>
<evidence type="ECO:0000256" key="10">
    <source>
        <dbReference type="PIRSR" id="PIRSR611150-1"/>
    </source>
</evidence>
<feature type="non-terminal residue" evidence="13">
    <location>
        <position position="1"/>
    </location>
</feature>
<dbReference type="Pfam" id="PF01083">
    <property type="entry name" value="Cutinase"/>
    <property type="match status" value="1"/>
</dbReference>
<name>A0A6A5X3J0_9PLEO</name>
<keyword evidence="14" id="KW-1185">Reference proteome</keyword>
<evidence type="ECO:0000256" key="5">
    <source>
        <dbReference type="ARBA" id="ARBA00022525"/>
    </source>
</evidence>
<organism evidence="13 14">
    <name type="scientific">Amniculicola lignicola CBS 123094</name>
    <dbReference type="NCBI Taxonomy" id="1392246"/>
    <lineage>
        <taxon>Eukaryota</taxon>
        <taxon>Fungi</taxon>
        <taxon>Dikarya</taxon>
        <taxon>Ascomycota</taxon>
        <taxon>Pezizomycotina</taxon>
        <taxon>Dothideomycetes</taxon>
        <taxon>Pleosporomycetidae</taxon>
        <taxon>Pleosporales</taxon>
        <taxon>Amniculicolaceae</taxon>
        <taxon>Amniculicola</taxon>
    </lineage>
</organism>
<comment type="similarity">
    <text evidence="2 12">Belongs to the cutinase family.</text>
</comment>
<comment type="function">
    <text evidence="12">Catalyzes the hydrolysis of complex carboxylic polyesters found in the cell wall of plants. Degrades cutin, a macromolecule that forms the structure of the plant cuticle.</text>
</comment>
<dbReference type="PROSITE" id="PS00155">
    <property type="entry name" value="CUTINASE_1"/>
    <property type="match status" value="1"/>
</dbReference>
<dbReference type="EC" id="3.1.1.74" evidence="3 12"/>
<dbReference type="GO" id="GO:0005576">
    <property type="term" value="C:extracellular region"/>
    <property type="evidence" value="ECO:0007669"/>
    <property type="project" value="UniProtKB-SubCell"/>
</dbReference>
<dbReference type="OrthoDB" id="2975078at2759"/>
<evidence type="ECO:0000256" key="12">
    <source>
        <dbReference type="RuleBase" id="RU361263"/>
    </source>
</evidence>
<dbReference type="Proteomes" id="UP000799779">
    <property type="component" value="Unassembled WGS sequence"/>
</dbReference>
<evidence type="ECO:0000256" key="9">
    <source>
        <dbReference type="ARBA" id="ARBA00034045"/>
    </source>
</evidence>
<dbReference type="PANTHER" id="PTHR48250">
    <property type="entry name" value="CUTINASE 2-RELATED"/>
    <property type="match status" value="1"/>
</dbReference>
<dbReference type="SMART" id="SM01110">
    <property type="entry name" value="Cutinase"/>
    <property type="match status" value="1"/>
</dbReference>
<feature type="non-terminal residue" evidence="13">
    <location>
        <position position="188"/>
    </location>
</feature>
<dbReference type="EMBL" id="ML977557">
    <property type="protein sequence ID" value="KAF2007482.1"/>
    <property type="molecule type" value="Genomic_DNA"/>
</dbReference>
<proteinExistence type="inferred from homology"/>
<feature type="active site" evidence="10">
    <location>
        <position position="154"/>
    </location>
</feature>
<dbReference type="AlphaFoldDB" id="A0A6A5X3J0"/>
<evidence type="ECO:0000313" key="14">
    <source>
        <dbReference type="Proteomes" id="UP000799779"/>
    </source>
</evidence>
<dbReference type="InterPro" id="IPR000675">
    <property type="entry name" value="Cutinase/axe"/>
</dbReference>
<comment type="catalytic activity">
    <reaction evidence="9 12">
        <text>cutin + H2O = cutin monomers.</text>
        <dbReference type="EC" id="3.1.1.74"/>
    </reaction>
</comment>
<dbReference type="InterPro" id="IPR011150">
    <property type="entry name" value="Cutinase_monf"/>
</dbReference>
<evidence type="ECO:0000313" key="13">
    <source>
        <dbReference type="EMBL" id="KAF2007482.1"/>
    </source>
</evidence>
<comment type="subcellular location">
    <subcellularLocation>
        <location evidence="1 12">Secreted</location>
    </subcellularLocation>
</comment>
<dbReference type="GO" id="GO:0050525">
    <property type="term" value="F:cutinase activity"/>
    <property type="evidence" value="ECO:0007669"/>
    <property type="project" value="UniProtKB-UniRule"/>
</dbReference>
<dbReference type="SUPFAM" id="SSF53474">
    <property type="entry name" value="alpha/beta-Hydrolases"/>
    <property type="match status" value="1"/>
</dbReference>
<evidence type="ECO:0000256" key="2">
    <source>
        <dbReference type="ARBA" id="ARBA00007534"/>
    </source>
</evidence>
<evidence type="ECO:0000256" key="7">
    <source>
        <dbReference type="ARBA" id="ARBA00022801"/>
    </source>
</evidence>
<feature type="active site" description="Proton donor/acceptor" evidence="10">
    <location>
        <position position="168"/>
    </location>
</feature>
<accession>A0A6A5X3J0</accession>
<evidence type="ECO:0000256" key="1">
    <source>
        <dbReference type="ARBA" id="ARBA00004613"/>
    </source>
</evidence>
<feature type="disulfide bond" evidence="11">
    <location>
        <begin position="11"/>
        <end position="92"/>
    </location>
</feature>
<protein>
    <recommendedName>
        <fullName evidence="3 12">Cutinase</fullName>
        <ecNumber evidence="3 12">3.1.1.74</ecNumber>
    </recommendedName>
</protein>
<dbReference type="PANTHER" id="PTHR48250:SF2">
    <property type="entry name" value="CUTINASE"/>
    <property type="match status" value="1"/>
</dbReference>
<evidence type="ECO:0000256" key="3">
    <source>
        <dbReference type="ARBA" id="ARBA00013095"/>
    </source>
</evidence>
<keyword evidence="7 12" id="KW-0378">Hydrolase</keyword>
<dbReference type="GO" id="GO:0016052">
    <property type="term" value="P:carbohydrate catabolic process"/>
    <property type="evidence" value="ECO:0007669"/>
    <property type="project" value="TreeGrafter"/>
</dbReference>
<dbReference type="InterPro" id="IPR043580">
    <property type="entry name" value="CUTINASE_1"/>
</dbReference>
<evidence type="ECO:0000256" key="8">
    <source>
        <dbReference type="ARBA" id="ARBA00023157"/>
    </source>
</evidence>